<evidence type="ECO:0000256" key="3">
    <source>
        <dbReference type="ARBA" id="ARBA00012929"/>
    </source>
</evidence>
<dbReference type="EC" id="1.1.1.133" evidence="3 6"/>
<dbReference type="PANTHER" id="PTHR10491">
    <property type="entry name" value="DTDP-4-DEHYDRORHAMNOSE REDUCTASE"/>
    <property type="match status" value="1"/>
</dbReference>
<dbReference type="NCBIfam" id="NF007440">
    <property type="entry name" value="PRK09987.1"/>
    <property type="match status" value="1"/>
</dbReference>
<organism evidence="8 9">
    <name type="scientific">Spiribacter salinus</name>
    <dbReference type="NCBI Taxonomy" id="1335746"/>
    <lineage>
        <taxon>Bacteria</taxon>
        <taxon>Pseudomonadati</taxon>
        <taxon>Pseudomonadota</taxon>
        <taxon>Gammaproteobacteria</taxon>
        <taxon>Chromatiales</taxon>
        <taxon>Ectothiorhodospiraceae</taxon>
        <taxon>Spiribacter</taxon>
    </lineage>
</organism>
<dbReference type="SUPFAM" id="SSF51735">
    <property type="entry name" value="NAD(P)-binding Rossmann-fold domains"/>
    <property type="match status" value="1"/>
</dbReference>
<dbReference type="Gene3D" id="3.90.25.10">
    <property type="entry name" value="UDP-galactose 4-epimerase, domain 1"/>
    <property type="match status" value="1"/>
</dbReference>
<accession>A0A540VQN5</accession>
<comment type="cofactor">
    <cofactor evidence="6">
        <name>Mg(2+)</name>
        <dbReference type="ChEBI" id="CHEBI:18420"/>
    </cofactor>
    <text evidence="6">Binds 1 Mg(2+) ion per monomer.</text>
</comment>
<dbReference type="GO" id="GO:0008831">
    <property type="term" value="F:dTDP-4-dehydrorhamnose reductase activity"/>
    <property type="evidence" value="ECO:0007669"/>
    <property type="project" value="UniProtKB-EC"/>
</dbReference>
<evidence type="ECO:0000256" key="5">
    <source>
        <dbReference type="ARBA" id="ARBA00048200"/>
    </source>
</evidence>
<comment type="similarity">
    <text evidence="2 6">Belongs to the dTDP-4-dehydrorhamnose reductase family.</text>
</comment>
<sequence length="304" mass="33093">MSAPRLLLLGPNGQVGWELRRALAPLGELIALDRHGHKGLNGDLSAPGKLAQTIYTLKPDAVVNAAAYTAVDRAEQEPDTARRINAHGPRALAEACRETDSLLVHYSTDYVFDGSGTAPWREDDPTDPLNLYGKTKLAGEIALRAASCRHLIFRTSWVYAARGRNFLRTMLRIAAERDALQVVDDQHGAPTSAELIADVTAQALRTALADPTLDGTYHLTARGETTWHGYARHLITVAREAGYPIRVSDDALTPVPSEAFPTPAARPHNSRLDVSKLEQTFGLWMPPWEIGVERVVGELVTGDG</sequence>
<comment type="catalytic activity">
    <reaction evidence="5 6">
        <text>dTDP-beta-L-rhamnose + NADP(+) = dTDP-4-dehydro-beta-L-rhamnose + NADPH + H(+)</text>
        <dbReference type="Rhea" id="RHEA:21796"/>
        <dbReference type="ChEBI" id="CHEBI:15378"/>
        <dbReference type="ChEBI" id="CHEBI:57510"/>
        <dbReference type="ChEBI" id="CHEBI:57783"/>
        <dbReference type="ChEBI" id="CHEBI:58349"/>
        <dbReference type="ChEBI" id="CHEBI:62830"/>
        <dbReference type="EC" id="1.1.1.133"/>
    </reaction>
</comment>
<dbReference type="GO" id="GO:0005829">
    <property type="term" value="C:cytosol"/>
    <property type="evidence" value="ECO:0007669"/>
    <property type="project" value="TreeGrafter"/>
</dbReference>
<dbReference type="GO" id="GO:0019305">
    <property type="term" value="P:dTDP-rhamnose biosynthetic process"/>
    <property type="evidence" value="ECO:0007669"/>
    <property type="project" value="UniProtKB-UniPathway"/>
</dbReference>
<dbReference type="PANTHER" id="PTHR10491:SF4">
    <property type="entry name" value="METHIONINE ADENOSYLTRANSFERASE 2 SUBUNIT BETA"/>
    <property type="match status" value="1"/>
</dbReference>
<dbReference type="NCBIfam" id="TIGR01214">
    <property type="entry name" value="rmlD"/>
    <property type="match status" value="1"/>
</dbReference>
<dbReference type="AlphaFoldDB" id="A0A540VQN5"/>
<name>A0A540VQN5_9GAMM</name>
<dbReference type="CDD" id="cd05254">
    <property type="entry name" value="dTDP_HR_like_SDR_e"/>
    <property type="match status" value="1"/>
</dbReference>
<evidence type="ECO:0000256" key="4">
    <source>
        <dbReference type="ARBA" id="ARBA00017099"/>
    </source>
</evidence>
<evidence type="ECO:0000313" key="8">
    <source>
        <dbReference type="EMBL" id="TQE99075.1"/>
    </source>
</evidence>
<evidence type="ECO:0000256" key="6">
    <source>
        <dbReference type="RuleBase" id="RU364082"/>
    </source>
</evidence>
<dbReference type="InterPro" id="IPR005913">
    <property type="entry name" value="dTDP_dehydrorham_reduct"/>
</dbReference>
<comment type="function">
    <text evidence="6">Catalyzes the reduction of dTDP-6-deoxy-L-lyxo-4-hexulose to yield dTDP-L-rhamnose.</text>
</comment>
<dbReference type="Proteomes" id="UP000315400">
    <property type="component" value="Unassembled WGS sequence"/>
</dbReference>
<keyword evidence="6" id="KW-0521">NADP</keyword>
<gene>
    <name evidence="8" type="primary">rfbD</name>
    <name evidence="8" type="ORF">FKY71_10500</name>
</gene>
<feature type="domain" description="RmlD-like substrate binding" evidence="7">
    <location>
        <begin position="5"/>
        <end position="299"/>
    </location>
</feature>
<comment type="pathway">
    <text evidence="1 6">Carbohydrate biosynthesis; dTDP-L-rhamnose biosynthesis.</text>
</comment>
<evidence type="ECO:0000256" key="1">
    <source>
        <dbReference type="ARBA" id="ARBA00004781"/>
    </source>
</evidence>
<dbReference type="GO" id="GO:0009243">
    <property type="term" value="P:O antigen biosynthetic process"/>
    <property type="evidence" value="ECO:0007669"/>
    <property type="project" value="UniProtKB-UniPathway"/>
</dbReference>
<dbReference type="Pfam" id="PF04321">
    <property type="entry name" value="RmlD_sub_bind"/>
    <property type="match status" value="1"/>
</dbReference>
<dbReference type="InterPro" id="IPR029903">
    <property type="entry name" value="RmlD-like-bd"/>
</dbReference>
<dbReference type="UniPathway" id="UPA00281"/>
<evidence type="ECO:0000256" key="2">
    <source>
        <dbReference type="ARBA" id="ARBA00010944"/>
    </source>
</evidence>
<reference evidence="8 9" key="1">
    <citation type="submission" date="2019-06" db="EMBL/GenBank/DDBJ databases">
        <title>Metagenome assembled Genome of Spiribacter salinus SL48-SHIP from the microbial mat of Salt Lake 48 (Novosibirsk region, Russia).</title>
        <authorList>
            <person name="Shipova A."/>
            <person name="Rozanov A.S."/>
            <person name="Bryanskaya A.V."/>
            <person name="Peltek S.E."/>
        </authorList>
    </citation>
    <scope>NUCLEOTIDE SEQUENCE [LARGE SCALE GENOMIC DNA]</scope>
    <source>
        <strain evidence="8">SL48-SHIP-2</strain>
    </source>
</reference>
<evidence type="ECO:0000259" key="7">
    <source>
        <dbReference type="Pfam" id="PF04321"/>
    </source>
</evidence>
<dbReference type="Gene3D" id="3.40.50.720">
    <property type="entry name" value="NAD(P)-binding Rossmann-like Domain"/>
    <property type="match status" value="1"/>
</dbReference>
<dbReference type="InterPro" id="IPR036291">
    <property type="entry name" value="NAD(P)-bd_dom_sf"/>
</dbReference>
<dbReference type="EMBL" id="VIFK01000096">
    <property type="protein sequence ID" value="TQE99075.1"/>
    <property type="molecule type" value="Genomic_DNA"/>
</dbReference>
<protein>
    <recommendedName>
        <fullName evidence="4 6">dTDP-4-dehydrorhamnose reductase</fullName>
        <ecNumber evidence="3 6">1.1.1.133</ecNumber>
    </recommendedName>
</protein>
<dbReference type="UniPathway" id="UPA00124"/>
<comment type="caution">
    <text evidence="8">The sequence shown here is derived from an EMBL/GenBank/DDBJ whole genome shotgun (WGS) entry which is preliminary data.</text>
</comment>
<proteinExistence type="inferred from homology"/>
<evidence type="ECO:0000313" key="9">
    <source>
        <dbReference type="Proteomes" id="UP000315400"/>
    </source>
</evidence>
<keyword evidence="6 8" id="KW-0560">Oxidoreductase</keyword>